<proteinExistence type="predicted"/>
<dbReference type="InterPro" id="IPR036397">
    <property type="entry name" value="RNaseH_sf"/>
</dbReference>
<dbReference type="InterPro" id="IPR003165">
    <property type="entry name" value="Piwi"/>
</dbReference>
<dbReference type="PROSITE" id="PS50822">
    <property type="entry name" value="PIWI"/>
    <property type="match status" value="1"/>
</dbReference>
<dbReference type="PROSITE" id="PS50821">
    <property type="entry name" value="PAZ"/>
    <property type="match status" value="1"/>
</dbReference>
<sequence>MLLWRDVKCVFVPPRSIPGTAPEEVSSKRRRGRKPKLAPPQPNVALNEERTEGNADGTASESVPQPESSIPGTAPEEVSSKRRRGRKPKLAPPQPNDALNEERTEGNADGTASESVPQPESSIPGTAPEEVSSKRRRRRKPKLAPPQPNDARNEERTEGNADGTASESVPQPESSSVSKRKERSYPRRPDSGGTLGQAVAVQVNCWDFEISGVPVHTYDIEPVKVIGDKSGTLKLTDTKLRSFLKEVINGNRTDVFYDGGRLLYSLSPLRGVNSSTVTFRECVPDPFEREGLTLEYNITKKYSLSASQIYEYVNNETANTNDIPQDAVKMVNCLLKWVTREIFVNIGKSALFYPKPLNSSPSDLYVIHSGFTCSVRPQWKVRLNVDTVCKAFFPAGNLADILFAKYEMSMYLRKNWQEMANDINGLRVEASHYKTKEGKSYKRQYTVFGLSKCTSADEKIPDLNMSVETYFKATYDLDLKYPDLPCVKVRKDKEVYIPMELLTVLPYQNTTATKAEVVSAIIKEASVDPSKRFNTLDTFLTEFTQNRHRLLSRFKVNIPQRRPLTVRARELPQPTGKFWAAPKSLGRGKWWPEKFNTAAPESVTWAVFATPPYTEGTNDIRDVCKTLPAVASKCGVKLARGPIFAQPVERARLSEKFNVAKTKGVKLLIFLLHEGEGYAEIKRLGDLYTGLVTQCIKSQTMRQKNFFSVLRNVMLKINGKLGGTNWLVTELKENKLFKNLARKKLVMVMGADVTHLPQSGHNGTARKSVAAVTASITGDLMQYVAIVRQQNRNENVNKEVREVIEGMDGIVADLLKVFRKRNNELPSKIIFYRDGVSEGQFATVLHDELAAIQRACSTAYSGYEPGITFIVVQKHHHIRFKPIDSSENVQAGTVVDTEITHRYGFDFYLCSQEGMQGTSRPAHYQVLYDDNDWSSDSLQCFTYFLCHTYMRCCRSVSYPAPTYYAHLAAFRAREWLKEAQSVDSLLANNRFKVNPNLQDRMFFL</sequence>
<accession>A0A5K3FUR4</accession>
<dbReference type="Gene3D" id="2.170.260.10">
    <property type="entry name" value="paz domain"/>
    <property type="match status" value="1"/>
</dbReference>
<name>A0A5K3FUR4_MESCO</name>
<dbReference type="InterPro" id="IPR003100">
    <property type="entry name" value="PAZ_dom"/>
</dbReference>
<dbReference type="AlphaFoldDB" id="A0A5K3FUR4"/>
<dbReference type="SUPFAM" id="SSF101690">
    <property type="entry name" value="PAZ domain"/>
    <property type="match status" value="1"/>
</dbReference>
<dbReference type="GO" id="GO:0003723">
    <property type="term" value="F:RNA binding"/>
    <property type="evidence" value="ECO:0007669"/>
    <property type="project" value="InterPro"/>
</dbReference>
<dbReference type="CDD" id="cd04657">
    <property type="entry name" value="Piwi_ago-like"/>
    <property type="match status" value="1"/>
</dbReference>
<feature type="domain" description="Piwi" evidence="3">
    <location>
        <begin position="667"/>
        <end position="977"/>
    </location>
</feature>
<dbReference type="InterPro" id="IPR045246">
    <property type="entry name" value="Piwi_ago-like"/>
</dbReference>
<dbReference type="Pfam" id="PF02171">
    <property type="entry name" value="Piwi"/>
    <property type="match status" value="1"/>
</dbReference>
<dbReference type="Gene3D" id="3.40.50.2300">
    <property type="match status" value="1"/>
</dbReference>
<dbReference type="CDD" id="cd02846">
    <property type="entry name" value="PAZ_argonaute_like"/>
    <property type="match status" value="1"/>
</dbReference>
<evidence type="ECO:0000256" key="1">
    <source>
        <dbReference type="SAM" id="MobiDB-lite"/>
    </source>
</evidence>
<dbReference type="WBParaSite" id="MCU_011738-RC">
    <property type="protein sequence ID" value="MCU_011738-RC"/>
    <property type="gene ID" value="MCU_011738"/>
</dbReference>
<organism evidence="4">
    <name type="scientific">Mesocestoides corti</name>
    <name type="common">Flatworm</name>
    <dbReference type="NCBI Taxonomy" id="53468"/>
    <lineage>
        <taxon>Eukaryota</taxon>
        <taxon>Metazoa</taxon>
        <taxon>Spiralia</taxon>
        <taxon>Lophotrochozoa</taxon>
        <taxon>Platyhelminthes</taxon>
        <taxon>Cestoda</taxon>
        <taxon>Eucestoda</taxon>
        <taxon>Cyclophyllidea</taxon>
        <taxon>Mesocestoididae</taxon>
        <taxon>Mesocestoides</taxon>
    </lineage>
</organism>
<feature type="region of interest" description="Disordered" evidence="1">
    <location>
        <begin position="13"/>
        <end position="194"/>
    </location>
</feature>
<feature type="compositionally biased region" description="Polar residues" evidence="1">
    <location>
        <begin position="110"/>
        <end position="124"/>
    </location>
</feature>
<reference evidence="4" key="1">
    <citation type="submission" date="2019-11" db="UniProtKB">
        <authorList>
            <consortium name="WormBaseParasite"/>
        </authorList>
    </citation>
    <scope>IDENTIFICATION</scope>
</reference>
<feature type="domain" description="PAZ" evidence="2">
    <location>
        <begin position="407"/>
        <end position="506"/>
    </location>
</feature>
<feature type="compositionally biased region" description="Polar residues" evidence="1">
    <location>
        <begin position="57"/>
        <end position="71"/>
    </location>
</feature>
<feature type="compositionally biased region" description="Low complexity" evidence="1">
    <location>
        <begin position="166"/>
        <end position="177"/>
    </location>
</feature>
<dbReference type="InterPro" id="IPR012337">
    <property type="entry name" value="RNaseH-like_sf"/>
</dbReference>
<dbReference type="Gene3D" id="3.30.420.10">
    <property type="entry name" value="Ribonuclease H-like superfamily/Ribonuclease H"/>
    <property type="match status" value="1"/>
</dbReference>
<evidence type="ECO:0000259" key="2">
    <source>
        <dbReference type="PROSITE" id="PS50821"/>
    </source>
</evidence>
<dbReference type="PANTHER" id="PTHR22891">
    <property type="entry name" value="EUKARYOTIC TRANSLATION INITIATION FACTOR 2C"/>
    <property type="match status" value="1"/>
</dbReference>
<dbReference type="Pfam" id="PF02170">
    <property type="entry name" value="PAZ"/>
    <property type="match status" value="1"/>
</dbReference>
<evidence type="ECO:0000259" key="3">
    <source>
        <dbReference type="PROSITE" id="PS50822"/>
    </source>
</evidence>
<evidence type="ECO:0000313" key="4">
    <source>
        <dbReference type="WBParaSite" id="MCU_011738-RC"/>
    </source>
</evidence>
<protein>
    <submittedName>
        <fullName evidence="4">Protein argonaute-2</fullName>
    </submittedName>
</protein>
<dbReference type="SUPFAM" id="SSF53098">
    <property type="entry name" value="Ribonuclease H-like"/>
    <property type="match status" value="1"/>
</dbReference>
<dbReference type="InterPro" id="IPR036085">
    <property type="entry name" value="PAZ_dom_sf"/>
</dbReference>
<dbReference type="SMART" id="SM00950">
    <property type="entry name" value="Piwi"/>
    <property type="match status" value="1"/>
</dbReference>